<dbReference type="OMA" id="MWKTLTY"/>
<evidence type="ECO:0000256" key="3">
    <source>
        <dbReference type="ARBA" id="ARBA00005553"/>
    </source>
</evidence>
<accession>A0A6G4ZW01</accession>
<evidence type="ECO:0000256" key="2">
    <source>
        <dbReference type="ARBA" id="ARBA00004673"/>
    </source>
</evidence>
<evidence type="ECO:0000256" key="4">
    <source>
        <dbReference type="ARBA" id="ARBA00022692"/>
    </source>
</evidence>
<dbReference type="EMBL" id="JABSTU010000001">
    <property type="protein sequence ID" value="KAH8038922.1"/>
    <property type="molecule type" value="Genomic_DNA"/>
</dbReference>
<dbReference type="InterPro" id="IPR036418">
    <property type="entry name" value="Cyt_c_oxidase_su6a_sf"/>
</dbReference>
<gene>
    <name evidence="12" type="ORF">HPB51_004034</name>
</gene>
<organism evidence="13">
    <name type="scientific">Rhipicephalus microplus</name>
    <name type="common">Cattle tick</name>
    <name type="synonym">Boophilus microplus</name>
    <dbReference type="NCBI Taxonomy" id="6941"/>
    <lineage>
        <taxon>Eukaryota</taxon>
        <taxon>Metazoa</taxon>
        <taxon>Ecdysozoa</taxon>
        <taxon>Arthropoda</taxon>
        <taxon>Chelicerata</taxon>
        <taxon>Arachnida</taxon>
        <taxon>Acari</taxon>
        <taxon>Parasitiformes</taxon>
        <taxon>Ixodida</taxon>
        <taxon>Ixodoidea</taxon>
        <taxon>Ixodidae</taxon>
        <taxon>Rhipicephalinae</taxon>
        <taxon>Rhipicephalus</taxon>
        <taxon>Boophilus</taxon>
    </lineage>
</organism>
<dbReference type="PIRSF" id="PIRSF000277">
    <property type="entry name" value="COX6A1"/>
    <property type="match status" value="1"/>
</dbReference>
<reference evidence="12" key="1">
    <citation type="journal article" date="2020" name="Cell">
        <title>Large-Scale Comparative Analyses of Tick Genomes Elucidate Their Genetic Diversity and Vector Capacities.</title>
        <authorList>
            <consortium name="Tick Genome and Microbiome Consortium (TIGMIC)"/>
            <person name="Jia N."/>
            <person name="Wang J."/>
            <person name="Shi W."/>
            <person name="Du L."/>
            <person name="Sun Y."/>
            <person name="Zhan W."/>
            <person name="Jiang J.F."/>
            <person name="Wang Q."/>
            <person name="Zhang B."/>
            <person name="Ji P."/>
            <person name="Bell-Sakyi L."/>
            <person name="Cui X.M."/>
            <person name="Yuan T.T."/>
            <person name="Jiang B.G."/>
            <person name="Yang W.F."/>
            <person name="Lam T.T."/>
            <person name="Chang Q.C."/>
            <person name="Ding S.J."/>
            <person name="Wang X.J."/>
            <person name="Zhu J.G."/>
            <person name="Ruan X.D."/>
            <person name="Zhao L."/>
            <person name="Wei J.T."/>
            <person name="Ye R.Z."/>
            <person name="Que T.C."/>
            <person name="Du C.H."/>
            <person name="Zhou Y.H."/>
            <person name="Cheng J.X."/>
            <person name="Dai P.F."/>
            <person name="Guo W.B."/>
            <person name="Han X.H."/>
            <person name="Huang E.J."/>
            <person name="Li L.F."/>
            <person name="Wei W."/>
            <person name="Gao Y.C."/>
            <person name="Liu J.Z."/>
            <person name="Shao H.Z."/>
            <person name="Wang X."/>
            <person name="Wang C.C."/>
            <person name="Yang T.C."/>
            <person name="Huo Q.B."/>
            <person name="Li W."/>
            <person name="Chen H.Y."/>
            <person name="Chen S.E."/>
            <person name="Zhou L.G."/>
            <person name="Ni X.B."/>
            <person name="Tian J.H."/>
            <person name="Sheng Y."/>
            <person name="Liu T."/>
            <person name="Pan Y.S."/>
            <person name="Xia L.Y."/>
            <person name="Li J."/>
            <person name="Zhao F."/>
            <person name="Cao W.C."/>
        </authorList>
    </citation>
    <scope>NUCLEOTIDE SEQUENCE</scope>
    <source>
        <strain evidence="12">Rmic-2018</strain>
    </source>
</reference>
<proteinExistence type="inferred from homology"/>
<evidence type="ECO:0000256" key="10">
    <source>
        <dbReference type="RuleBase" id="RU004396"/>
    </source>
</evidence>
<dbReference type="FunFam" id="4.10.95.10:FF:000001">
    <property type="entry name" value="Cytochrome c oxidase subunit 6A, mitochondrial"/>
    <property type="match status" value="1"/>
</dbReference>
<dbReference type="EMBL" id="GIKN01000648">
    <property type="protein sequence ID" value="NIE42921.1"/>
    <property type="molecule type" value="Transcribed_RNA"/>
</dbReference>
<evidence type="ECO:0000256" key="9">
    <source>
        <dbReference type="ARBA" id="ARBA00023136"/>
    </source>
</evidence>
<reference evidence="12" key="3">
    <citation type="submission" date="2021-09" db="EMBL/GenBank/DDBJ databases">
        <authorList>
            <person name="Jia N."/>
            <person name="Wang J."/>
            <person name="Shi W."/>
            <person name="Du L."/>
            <person name="Sun Y."/>
            <person name="Zhan W."/>
            <person name="Jiang J."/>
            <person name="Wang Q."/>
            <person name="Zhang B."/>
            <person name="Ji P."/>
            <person name="Sakyi L.B."/>
            <person name="Cui X."/>
            <person name="Yuan T."/>
            <person name="Jiang B."/>
            <person name="Yang W."/>
            <person name="Lam T.T.-Y."/>
            <person name="Chang Q."/>
            <person name="Ding S."/>
            <person name="Wang X."/>
            <person name="Zhu J."/>
            <person name="Ruan X."/>
            <person name="Zhao L."/>
            <person name="Wei J."/>
            <person name="Que T."/>
            <person name="Du C."/>
            <person name="Cheng J."/>
            <person name="Dai P."/>
            <person name="Han X."/>
            <person name="Huang E."/>
            <person name="Gao Y."/>
            <person name="Liu J."/>
            <person name="Shao H."/>
            <person name="Ye R."/>
            <person name="Li L."/>
            <person name="Wei W."/>
            <person name="Wang X."/>
            <person name="Wang C."/>
            <person name="Huo Q."/>
            <person name="Li W."/>
            <person name="Guo W."/>
            <person name="Chen H."/>
            <person name="Chen S."/>
            <person name="Zhou L."/>
            <person name="Zhou L."/>
            <person name="Ni X."/>
            <person name="Tian J."/>
            <person name="Zhou Y."/>
            <person name="Sheng Y."/>
            <person name="Liu T."/>
            <person name="Pan Y."/>
            <person name="Xia L."/>
            <person name="Li J."/>
            <person name="Zhao F."/>
            <person name="Cao W."/>
        </authorList>
    </citation>
    <scope>NUCLEOTIDE SEQUENCE</scope>
    <source>
        <strain evidence="12">Rmic-2018</strain>
        <tissue evidence="12">Larvae</tissue>
    </source>
</reference>
<dbReference type="Proteomes" id="UP000821866">
    <property type="component" value="Chromosome 1"/>
</dbReference>
<comment type="similarity">
    <text evidence="3 10">Belongs to the cytochrome c oxidase subunit 6A family.</text>
</comment>
<dbReference type="GO" id="GO:0030234">
    <property type="term" value="F:enzyme regulator activity"/>
    <property type="evidence" value="ECO:0007669"/>
    <property type="project" value="TreeGrafter"/>
</dbReference>
<comment type="subcellular location">
    <subcellularLocation>
        <location evidence="1">Mitochondrion inner membrane</location>
        <topology evidence="1">Single-pass membrane protein</topology>
    </subcellularLocation>
</comment>
<dbReference type="VEuPathDB" id="VectorBase:LOC119172371"/>
<evidence type="ECO:0000313" key="13">
    <source>
        <dbReference type="EMBL" id="NIE42921.1"/>
    </source>
</evidence>
<dbReference type="Gene3D" id="4.10.95.10">
    <property type="entry name" value="Cytochrome c oxidase, subunit VIa"/>
    <property type="match status" value="1"/>
</dbReference>
<keyword evidence="8" id="KW-0496">Mitochondrion</keyword>
<keyword evidence="9 11" id="KW-0472">Membrane</keyword>
<evidence type="ECO:0000256" key="11">
    <source>
        <dbReference type="SAM" id="Phobius"/>
    </source>
</evidence>
<keyword evidence="5" id="KW-0999">Mitochondrion inner membrane</keyword>
<keyword evidence="4 11" id="KW-0812">Transmembrane</keyword>
<name>A0A6G4ZW01_RHIMP</name>
<evidence type="ECO:0000256" key="5">
    <source>
        <dbReference type="ARBA" id="ARBA00022792"/>
    </source>
</evidence>
<feature type="transmembrane region" description="Helical" evidence="11">
    <location>
        <begin position="39"/>
        <end position="58"/>
    </location>
</feature>
<comment type="pathway">
    <text evidence="2">Energy metabolism; oxidative phosphorylation.</text>
</comment>
<dbReference type="GO" id="GO:0005743">
    <property type="term" value="C:mitochondrial inner membrane"/>
    <property type="evidence" value="ECO:0007669"/>
    <property type="project" value="UniProtKB-SubCell"/>
</dbReference>
<evidence type="ECO:0000256" key="6">
    <source>
        <dbReference type="ARBA" id="ARBA00022946"/>
    </source>
</evidence>
<dbReference type="PANTHER" id="PTHR11504">
    <property type="entry name" value="CYTOCHROME C OXIDASE POLYPEPTIDE VIA"/>
    <property type="match status" value="1"/>
</dbReference>
<evidence type="ECO:0000256" key="8">
    <source>
        <dbReference type="ARBA" id="ARBA00023128"/>
    </source>
</evidence>
<dbReference type="GO" id="GO:0006123">
    <property type="term" value="P:mitochondrial electron transport, cytochrome c to oxygen"/>
    <property type="evidence" value="ECO:0007669"/>
    <property type="project" value="TreeGrafter"/>
</dbReference>
<keyword evidence="14" id="KW-1185">Reference proteome</keyword>
<dbReference type="SUPFAM" id="SSF81411">
    <property type="entry name" value="Mitochondrial cytochrome c oxidase subunit VIa"/>
    <property type="match status" value="1"/>
</dbReference>
<dbReference type="PANTHER" id="PTHR11504:SF9">
    <property type="entry name" value="CYTOCHROME C OXIDASE SUBUNIT 6A-LIKE"/>
    <property type="match status" value="1"/>
</dbReference>
<evidence type="ECO:0000256" key="1">
    <source>
        <dbReference type="ARBA" id="ARBA00004434"/>
    </source>
</evidence>
<protein>
    <submittedName>
        <fullName evidence="13">Putative cytochrome c oxidase subunit 6a</fullName>
    </submittedName>
</protein>
<keyword evidence="6" id="KW-0809">Transit peptide</keyword>
<keyword evidence="7 11" id="KW-1133">Transmembrane helix</keyword>
<evidence type="ECO:0000313" key="14">
    <source>
        <dbReference type="Proteomes" id="UP000821866"/>
    </source>
</evidence>
<dbReference type="Pfam" id="PF02046">
    <property type="entry name" value="COX6A"/>
    <property type="match status" value="1"/>
</dbReference>
<dbReference type="InterPro" id="IPR001349">
    <property type="entry name" value="Cyt_c_oxidase_su6a"/>
</dbReference>
<evidence type="ECO:0000256" key="7">
    <source>
        <dbReference type="ARBA" id="ARBA00022989"/>
    </source>
</evidence>
<dbReference type="OrthoDB" id="5947505at2759"/>
<reference evidence="13" key="2">
    <citation type="submission" date="2020-03" db="EMBL/GenBank/DDBJ databases">
        <title>A transcriptome and proteome of the tick Rhipicephalus microplus shaped by the genetic composition of its hosts and developmental stage.</title>
        <authorList>
            <person name="Garcia G.R."/>
            <person name="Ribeiro J.M.C."/>
            <person name="Maruyama S.R."/>
            <person name="Gardinasse L.G."/>
            <person name="Nelson K."/>
            <person name="Ferreira B.R."/>
            <person name="Andrade T.G."/>
            <person name="Santos I.K.F.M."/>
        </authorList>
    </citation>
    <scope>NUCLEOTIDE SEQUENCE</scope>
    <source>
        <strain evidence="13">NSGR</strain>
        <tissue evidence="13">Salivary glands</tissue>
    </source>
</reference>
<evidence type="ECO:0000313" key="12">
    <source>
        <dbReference type="EMBL" id="KAH8038922.1"/>
    </source>
</evidence>
<sequence length="108" mass="12615">MASLTLRQAFRNFSKSAARFSQHADTHDHAAGELLWKRLSLFVAFPAIALCGINVYFAEIEHSKHHHRPEYRPYEYIHIRTKKYPWGDGNRGIFFNPKKNWVPGGYVE</sequence>
<dbReference type="AlphaFoldDB" id="A0A6G4ZW01"/>